<keyword evidence="6 8" id="KW-1133">Transmembrane helix</keyword>
<keyword evidence="10" id="KW-1185">Reference proteome</keyword>
<comment type="subcellular location">
    <subcellularLocation>
        <location evidence="1">Cell membrane</location>
        <topology evidence="1">Multi-pass membrane protein</topology>
    </subcellularLocation>
</comment>
<dbReference type="RefSeq" id="WP_183315762.1">
    <property type="nucleotide sequence ID" value="NZ_JACIEN010000001.1"/>
</dbReference>
<keyword evidence="7 8" id="KW-0472">Membrane</keyword>
<evidence type="ECO:0000313" key="10">
    <source>
        <dbReference type="Proteomes" id="UP000577362"/>
    </source>
</evidence>
<dbReference type="Pfam" id="PF01594">
    <property type="entry name" value="AI-2E_transport"/>
    <property type="match status" value="1"/>
</dbReference>
<feature type="transmembrane region" description="Helical" evidence="8">
    <location>
        <begin position="29"/>
        <end position="50"/>
    </location>
</feature>
<feature type="transmembrane region" description="Helical" evidence="8">
    <location>
        <begin position="233"/>
        <end position="254"/>
    </location>
</feature>
<keyword evidence="3" id="KW-0813">Transport</keyword>
<evidence type="ECO:0000256" key="7">
    <source>
        <dbReference type="ARBA" id="ARBA00023136"/>
    </source>
</evidence>
<evidence type="ECO:0000256" key="8">
    <source>
        <dbReference type="SAM" id="Phobius"/>
    </source>
</evidence>
<organism evidence="9 10">
    <name type="scientific">Chelatococcus caeni</name>
    <dbReference type="NCBI Taxonomy" id="1348468"/>
    <lineage>
        <taxon>Bacteria</taxon>
        <taxon>Pseudomonadati</taxon>
        <taxon>Pseudomonadota</taxon>
        <taxon>Alphaproteobacteria</taxon>
        <taxon>Hyphomicrobiales</taxon>
        <taxon>Chelatococcaceae</taxon>
        <taxon>Chelatococcus</taxon>
    </lineage>
</organism>
<protein>
    <submittedName>
        <fullName evidence="9">Putative PurR-regulated permease PerM</fullName>
    </submittedName>
</protein>
<keyword evidence="5 8" id="KW-0812">Transmembrane</keyword>
<keyword evidence="4" id="KW-1003">Cell membrane</keyword>
<gene>
    <name evidence="9" type="ORF">GGR16_000809</name>
</gene>
<feature type="transmembrane region" description="Helical" evidence="8">
    <location>
        <begin position="293"/>
        <end position="311"/>
    </location>
</feature>
<feature type="transmembrane region" description="Helical" evidence="8">
    <location>
        <begin position="56"/>
        <end position="74"/>
    </location>
</feature>
<dbReference type="PANTHER" id="PTHR21716">
    <property type="entry name" value="TRANSMEMBRANE PROTEIN"/>
    <property type="match status" value="1"/>
</dbReference>
<dbReference type="InterPro" id="IPR002549">
    <property type="entry name" value="AI-2E-like"/>
</dbReference>
<evidence type="ECO:0000256" key="5">
    <source>
        <dbReference type="ARBA" id="ARBA00022692"/>
    </source>
</evidence>
<dbReference type="GO" id="GO:0005886">
    <property type="term" value="C:plasma membrane"/>
    <property type="evidence" value="ECO:0007669"/>
    <property type="project" value="UniProtKB-SubCell"/>
</dbReference>
<evidence type="ECO:0000256" key="1">
    <source>
        <dbReference type="ARBA" id="ARBA00004651"/>
    </source>
</evidence>
<dbReference type="PANTHER" id="PTHR21716:SF67">
    <property type="entry name" value="TRANSPORT PROTEIN YDIK-RELATED"/>
    <property type="match status" value="1"/>
</dbReference>
<dbReference type="AlphaFoldDB" id="A0A840BT91"/>
<reference evidence="9 10" key="1">
    <citation type="submission" date="2020-08" db="EMBL/GenBank/DDBJ databases">
        <title>Genomic Encyclopedia of Type Strains, Phase IV (KMG-IV): sequencing the most valuable type-strain genomes for metagenomic binning, comparative biology and taxonomic classification.</title>
        <authorList>
            <person name="Goeker M."/>
        </authorList>
    </citation>
    <scope>NUCLEOTIDE SEQUENCE [LARGE SCALE GENOMIC DNA]</scope>
    <source>
        <strain evidence="9 10">DSM 103737</strain>
    </source>
</reference>
<comment type="caution">
    <text evidence="9">The sequence shown here is derived from an EMBL/GenBank/DDBJ whole genome shotgun (WGS) entry which is preliminary data.</text>
</comment>
<evidence type="ECO:0000256" key="3">
    <source>
        <dbReference type="ARBA" id="ARBA00022448"/>
    </source>
</evidence>
<accession>A0A840BT91</accession>
<evidence type="ECO:0000256" key="2">
    <source>
        <dbReference type="ARBA" id="ARBA00009773"/>
    </source>
</evidence>
<sequence length="375" mass="40570">MPEGTADHIDPSPVSRTWRRRPATEDMSYVEKALGLVLLLLLVVGCLLILRPFLTAIFLAVTLCVSTWPLFRSLERRLRGRPGTAALLMTLLIAGLLVLPLIALTLNLADDVARLTVAIQTALESGLPPPDWLGQLPLVGAEAERVWREALRQGAGLRPILAPYVPSLREWALHQGASLLSGTVQVILAIILSFFVYRDGAYAEKRLDWAMSRIGGWRARRALPTAGATIKSVVNGVLGTALVQAILLGFSFWLAGVPGAVVLGAIGLVLTLLPMGIALLWLPAGLWLMSQGLTGWAIFMMAWNGLFVGSLDKLLRPYLISRGIRMPMVLIFLGVLGGLLAFGIVGVFLGPVLLAVLYTLFQDWGRTVHGMPEPT</sequence>
<dbReference type="Proteomes" id="UP000577362">
    <property type="component" value="Unassembled WGS sequence"/>
</dbReference>
<feature type="transmembrane region" description="Helical" evidence="8">
    <location>
        <begin position="86"/>
        <end position="106"/>
    </location>
</feature>
<dbReference type="EMBL" id="JACIEN010000001">
    <property type="protein sequence ID" value="MBB4015803.1"/>
    <property type="molecule type" value="Genomic_DNA"/>
</dbReference>
<name>A0A840BT91_9HYPH</name>
<evidence type="ECO:0000256" key="4">
    <source>
        <dbReference type="ARBA" id="ARBA00022475"/>
    </source>
</evidence>
<feature type="transmembrane region" description="Helical" evidence="8">
    <location>
        <begin position="331"/>
        <end position="361"/>
    </location>
</feature>
<feature type="transmembrane region" description="Helical" evidence="8">
    <location>
        <begin position="177"/>
        <end position="197"/>
    </location>
</feature>
<evidence type="ECO:0000313" key="9">
    <source>
        <dbReference type="EMBL" id="MBB4015803.1"/>
    </source>
</evidence>
<comment type="similarity">
    <text evidence="2">Belongs to the autoinducer-2 exporter (AI-2E) (TC 2.A.86) family.</text>
</comment>
<evidence type="ECO:0000256" key="6">
    <source>
        <dbReference type="ARBA" id="ARBA00022989"/>
    </source>
</evidence>
<feature type="transmembrane region" description="Helical" evidence="8">
    <location>
        <begin position="260"/>
        <end position="281"/>
    </location>
</feature>
<proteinExistence type="inferred from homology"/>